<dbReference type="InterPro" id="IPR037997">
    <property type="entry name" value="Dgk1-like"/>
</dbReference>
<keyword evidence="1" id="KW-1133">Transmembrane helix</keyword>
<dbReference type="Proteomes" id="UP000063234">
    <property type="component" value="Chromosome"/>
</dbReference>
<evidence type="ECO:0000313" key="3">
    <source>
        <dbReference type="Proteomes" id="UP000063234"/>
    </source>
</evidence>
<sequence>MDRVEVNRQLFHLCNGIIILLAFSAFGKVVGWILLLLSVGGLILSLYHVHVSPIKWAEPLLQHLERKENERFPGKGAIIYGLGVAFTILFFHEVAVKAGILCLTFGDAASTIVGKVMGRRPIPWNKKLSLEGSIAFVVVSFIASMFLLPFKVALFASVFGALVETIPEIDDNFSIPLLVGAGVQILFG</sequence>
<dbReference type="PANTHER" id="PTHR31303">
    <property type="entry name" value="CTP-DEPENDENT DIACYLGLYCEROL KINASE 1"/>
    <property type="match status" value="1"/>
</dbReference>
<accession>A0A0S3QVQ8</accession>
<evidence type="ECO:0000256" key="1">
    <source>
        <dbReference type="SAM" id="Phobius"/>
    </source>
</evidence>
<dbReference type="KEGG" id="ttk:TST_1629"/>
<keyword evidence="1" id="KW-0472">Membrane</keyword>
<feature type="transmembrane region" description="Helical" evidence="1">
    <location>
        <begin position="130"/>
        <end position="150"/>
    </location>
</feature>
<dbReference type="EMBL" id="AP013035">
    <property type="protein sequence ID" value="BAT72413.1"/>
    <property type="molecule type" value="Genomic_DNA"/>
</dbReference>
<keyword evidence="2" id="KW-0808">Transferase</keyword>
<organism evidence="2 3">
    <name type="scientific">Thermosulfidibacter takaii (strain DSM 17441 / JCM 13301 / NBRC 103674 / ABI70S6)</name>
    <dbReference type="NCBI Taxonomy" id="1298851"/>
    <lineage>
        <taxon>Bacteria</taxon>
        <taxon>Pseudomonadati</taxon>
        <taxon>Thermosulfidibacterota</taxon>
        <taxon>Thermosulfidibacteria</taxon>
        <taxon>Thermosulfidibacterales</taxon>
        <taxon>Thermosulfidibacteraceae</taxon>
    </lineage>
</organism>
<protein>
    <recommendedName>
        <fullName evidence="4">Phosphatidate cytidylyltransferase</fullName>
    </recommendedName>
</protein>
<keyword evidence="1" id="KW-0812">Transmembrane</keyword>
<dbReference type="RefSeq" id="WP_068550576.1">
    <property type="nucleotide sequence ID" value="NZ_AP013035.1"/>
</dbReference>
<dbReference type="STRING" id="1298851.TST_1629"/>
<dbReference type="GO" id="GO:0004143">
    <property type="term" value="F:ATP-dependent diacylglycerol kinase activity"/>
    <property type="evidence" value="ECO:0007669"/>
    <property type="project" value="InterPro"/>
</dbReference>
<dbReference type="AlphaFoldDB" id="A0A0S3QVQ8"/>
<name>A0A0S3QVQ8_THET7</name>
<evidence type="ECO:0000313" key="2">
    <source>
        <dbReference type="EMBL" id="BAT72413.1"/>
    </source>
</evidence>
<reference evidence="3" key="1">
    <citation type="journal article" date="2018" name="Science">
        <title>A primordial and reversible TCA cycle in a facultatively chemolithoautotrophic thermophile.</title>
        <authorList>
            <person name="Nunoura T."/>
            <person name="Chikaraishi Y."/>
            <person name="Izaki R."/>
            <person name="Suwa T."/>
            <person name="Sato T."/>
            <person name="Harada T."/>
            <person name="Mori K."/>
            <person name="Kato Y."/>
            <person name="Miyazaki M."/>
            <person name="Shimamura S."/>
            <person name="Yanagawa K."/>
            <person name="Shuto A."/>
            <person name="Ohkouchi N."/>
            <person name="Fujita N."/>
            <person name="Takaki Y."/>
            <person name="Atomi H."/>
            <person name="Takai K."/>
        </authorList>
    </citation>
    <scope>NUCLEOTIDE SEQUENCE [LARGE SCALE GENOMIC DNA]</scope>
    <source>
        <strain evidence="3">DSM 17441 / JCM 13301 / NBRC 103674 / ABI70S6</strain>
    </source>
</reference>
<proteinExistence type="predicted"/>
<evidence type="ECO:0008006" key="4">
    <source>
        <dbReference type="Google" id="ProtNLM"/>
    </source>
</evidence>
<feature type="transmembrane region" description="Helical" evidence="1">
    <location>
        <begin position="72"/>
        <end position="92"/>
    </location>
</feature>
<dbReference type="OrthoDB" id="245839at2"/>
<gene>
    <name evidence="2" type="primary">fOLK</name>
    <name evidence="2" type="ORF">TST_1629</name>
</gene>
<dbReference type="PANTHER" id="PTHR31303:SF1">
    <property type="entry name" value="CTP-DEPENDENT DIACYLGLYCEROL KINASE 1"/>
    <property type="match status" value="1"/>
</dbReference>
<feature type="transmembrane region" description="Helical" evidence="1">
    <location>
        <begin position="9"/>
        <end position="26"/>
    </location>
</feature>
<keyword evidence="3" id="KW-1185">Reference proteome</keyword>